<dbReference type="EMBL" id="JARKIE010000091">
    <property type="protein sequence ID" value="KAJ7687015.1"/>
    <property type="molecule type" value="Genomic_DNA"/>
</dbReference>
<comment type="caution">
    <text evidence="1">The sequence shown here is derived from an EMBL/GenBank/DDBJ whole genome shotgun (WGS) entry which is preliminary data.</text>
</comment>
<gene>
    <name evidence="1" type="ORF">B0H17DRAFT_1136521</name>
</gene>
<protein>
    <submittedName>
        <fullName evidence="1">Uncharacterized protein</fullName>
    </submittedName>
</protein>
<keyword evidence="2" id="KW-1185">Reference proteome</keyword>
<evidence type="ECO:0000313" key="2">
    <source>
        <dbReference type="Proteomes" id="UP001221757"/>
    </source>
</evidence>
<organism evidence="1 2">
    <name type="scientific">Mycena rosella</name>
    <name type="common">Pink bonnet</name>
    <name type="synonym">Agaricus rosellus</name>
    <dbReference type="NCBI Taxonomy" id="1033263"/>
    <lineage>
        <taxon>Eukaryota</taxon>
        <taxon>Fungi</taxon>
        <taxon>Dikarya</taxon>
        <taxon>Basidiomycota</taxon>
        <taxon>Agaricomycotina</taxon>
        <taxon>Agaricomycetes</taxon>
        <taxon>Agaricomycetidae</taxon>
        <taxon>Agaricales</taxon>
        <taxon>Marasmiineae</taxon>
        <taxon>Mycenaceae</taxon>
        <taxon>Mycena</taxon>
    </lineage>
</organism>
<dbReference type="Proteomes" id="UP001221757">
    <property type="component" value="Unassembled WGS sequence"/>
</dbReference>
<dbReference type="AlphaFoldDB" id="A0AAD7DAU4"/>
<name>A0AAD7DAU4_MYCRO</name>
<proteinExistence type="predicted"/>
<accession>A0AAD7DAU4</accession>
<evidence type="ECO:0000313" key="1">
    <source>
        <dbReference type="EMBL" id="KAJ7687015.1"/>
    </source>
</evidence>
<sequence>MSQSRFLAVHISEIPEAPDHDARPRHEWDPKQLSRLNLDRRSCYPRAGGGINGKLGIKFKGLGPWVLFPEPWKVKSDLLYGFLPYVSRKVEHTLLEDVSNAMDTTHAKYGTPVQLRDFLHRAAGPALDLAPGPPDTPLTHVKVEHDASTMRLSATADVKTRILKEGGQEVVEILDSDTDSDSEIGGGYVFGYRGCHRSHANILDTRESSSLTPSDILSETSHTVAVRDGGDLQKSDTLWLDVEGDAGAATDISPQFDLSTALESNSTATLSASLSLPWLLPIPTSSPAPRLLSPAPFPSDLKLTTTSKRRKTREVDQANAIYTTRARKVPRRADEI</sequence>
<reference evidence="1" key="1">
    <citation type="submission" date="2023-03" db="EMBL/GenBank/DDBJ databases">
        <title>Massive genome expansion in bonnet fungi (Mycena s.s.) driven by repeated elements and novel gene families across ecological guilds.</title>
        <authorList>
            <consortium name="Lawrence Berkeley National Laboratory"/>
            <person name="Harder C.B."/>
            <person name="Miyauchi S."/>
            <person name="Viragh M."/>
            <person name="Kuo A."/>
            <person name="Thoen E."/>
            <person name="Andreopoulos B."/>
            <person name="Lu D."/>
            <person name="Skrede I."/>
            <person name="Drula E."/>
            <person name="Henrissat B."/>
            <person name="Morin E."/>
            <person name="Kohler A."/>
            <person name="Barry K."/>
            <person name="LaButti K."/>
            <person name="Morin E."/>
            <person name="Salamov A."/>
            <person name="Lipzen A."/>
            <person name="Mereny Z."/>
            <person name="Hegedus B."/>
            <person name="Baldrian P."/>
            <person name="Stursova M."/>
            <person name="Weitz H."/>
            <person name="Taylor A."/>
            <person name="Grigoriev I.V."/>
            <person name="Nagy L.G."/>
            <person name="Martin F."/>
            <person name="Kauserud H."/>
        </authorList>
    </citation>
    <scope>NUCLEOTIDE SEQUENCE</scope>
    <source>
        <strain evidence="1">CBHHK067</strain>
    </source>
</reference>